<dbReference type="EMBL" id="OX465084">
    <property type="protein sequence ID" value="CAI9298201.1"/>
    <property type="molecule type" value="Genomic_DNA"/>
</dbReference>
<evidence type="ECO:0008006" key="4">
    <source>
        <dbReference type="Google" id="ProtNLM"/>
    </source>
</evidence>
<dbReference type="Proteomes" id="UP001177003">
    <property type="component" value="Chromosome 8"/>
</dbReference>
<feature type="region of interest" description="Disordered" evidence="1">
    <location>
        <begin position="279"/>
        <end position="298"/>
    </location>
</feature>
<gene>
    <name evidence="2" type="ORF">LSALG_LOCUS36975</name>
</gene>
<evidence type="ECO:0000313" key="3">
    <source>
        <dbReference type="Proteomes" id="UP001177003"/>
    </source>
</evidence>
<sequence>MGVLWGGVLSSWVMENHHGNRPWWQSSQYAACFLCCCHRHPPQVGVGFMCTSKRMWGVFLLQDLCGLRVYLTEKQKRSPPPPLGGGCRPKSYCCCRCEPPGGWLGCISQSEACMCVVYGVCLARKSSITTMCRRRPPLETQTTTVGWWLPPPAAVSGGGVLVLLAKPLIKVLENTCFCVGNSYRKWLAVEGRVFGQVQPQNKILGSMKPISRLTQPIQPVLTTSTTTSTTTVEPDLDQAKTTFEVGSSEHVSPTRYGHDIASERLSRFLAENEADLPSRGKGISIEEGNLKGDDSSNPELKEEITVLKQQILTTSTTTSTTTVEPDLDQAKTTFEVGSSEHVSPTRYGHDIASERLSRFLAENEADLPSRGKGISIEEGNLKGDDSSNPELKEEITVLKQQIIEKDLQIEDLDACLSVLEAESSLKTDQISALQQENAQKSKQMSDLQINLGALSASYFDLKNRLIADFGDKFQSTVEGPSVSQAPTTAPATTPTFEQTDNVSIKTTTVIDRFEKEPTQAPPRITIKRGGRTVTSQKRGGLLFMKNYDQNIRGDQPQLTVYSRKHVYDQPTPIYRVCQIRVRLLTNQRVFIVYNPRVYQTFI</sequence>
<evidence type="ECO:0000256" key="1">
    <source>
        <dbReference type="SAM" id="MobiDB-lite"/>
    </source>
</evidence>
<name>A0AA35ZU00_LACSI</name>
<accession>A0AA35ZU00</accession>
<feature type="compositionally biased region" description="Basic and acidic residues" evidence="1">
    <location>
        <begin position="288"/>
        <end position="298"/>
    </location>
</feature>
<organism evidence="2 3">
    <name type="scientific">Lactuca saligna</name>
    <name type="common">Willowleaf lettuce</name>
    <dbReference type="NCBI Taxonomy" id="75948"/>
    <lineage>
        <taxon>Eukaryota</taxon>
        <taxon>Viridiplantae</taxon>
        <taxon>Streptophyta</taxon>
        <taxon>Embryophyta</taxon>
        <taxon>Tracheophyta</taxon>
        <taxon>Spermatophyta</taxon>
        <taxon>Magnoliopsida</taxon>
        <taxon>eudicotyledons</taxon>
        <taxon>Gunneridae</taxon>
        <taxon>Pentapetalae</taxon>
        <taxon>asterids</taxon>
        <taxon>campanulids</taxon>
        <taxon>Asterales</taxon>
        <taxon>Asteraceae</taxon>
        <taxon>Cichorioideae</taxon>
        <taxon>Cichorieae</taxon>
        <taxon>Lactucinae</taxon>
        <taxon>Lactuca</taxon>
    </lineage>
</organism>
<evidence type="ECO:0000313" key="2">
    <source>
        <dbReference type="EMBL" id="CAI9298201.1"/>
    </source>
</evidence>
<protein>
    <recommendedName>
        <fullName evidence="4">Kinesin-like protein</fullName>
    </recommendedName>
</protein>
<proteinExistence type="predicted"/>
<dbReference type="AlphaFoldDB" id="A0AA35ZU00"/>
<reference evidence="2" key="1">
    <citation type="submission" date="2023-04" db="EMBL/GenBank/DDBJ databases">
        <authorList>
            <person name="Vijverberg K."/>
            <person name="Xiong W."/>
            <person name="Schranz E."/>
        </authorList>
    </citation>
    <scope>NUCLEOTIDE SEQUENCE</scope>
</reference>
<keyword evidence="3" id="KW-1185">Reference proteome</keyword>